<accession>A0A5B7GBT3</accession>
<dbReference type="GO" id="GO:0005524">
    <property type="term" value="F:ATP binding"/>
    <property type="evidence" value="ECO:0007669"/>
    <property type="project" value="InterPro"/>
</dbReference>
<evidence type="ECO:0000313" key="6">
    <source>
        <dbReference type="EMBL" id="MPC57740.1"/>
    </source>
</evidence>
<feature type="transmembrane region" description="Helical" evidence="4">
    <location>
        <begin position="48"/>
        <end position="69"/>
    </location>
</feature>
<keyword evidence="1 4" id="KW-0812">Transmembrane</keyword>
<protein>
    <submittedName>
        <fullName evidence="6">Multidrug resistance-associated protein 4</fullName>
    </submittedName>
</protein>
<evidence type="ECO:0000256" key="3">
    <source>
        <dbReference type="ARBA" id="ARBA00023136"/>
    </source>
</evidence>
<dbReference type="Gene3D" id="1.20.1560.10">
    <property type="entry name" value="ABC transporter type 1, transmembrane domain"/>
    <property type="match status" value="1"/>
</dbReference>
<evidence type="ECO:0000313" key="7">
    <source>
        <dbReference type="Proteomes" id="UP000324222"/>
    </source>
</evidence>
<keyword evidence="7" id="KW-1185">Reference proteome</keyword>
<sequence>MLEVISSIRAIKMFTWEKLFIDILEAARKYELKEIKRKSVLQSVNASIFNTLSRLIIFLCLVTYAMLGFPFQAEKVKLRDLFV</sequence>
<dbReference type="OrthoDB" id="6500128at2759"/>
<dbReference type="EMBL" id="VSRR010015033">
    <property type="protein sequence ID" value="MPC57740.1"/>
    <property type="molecule type" value="Genomic_DNA"/>
</dbReference>
<proteinExistence type="predicted"/>
<feature type="domain" description="ABC transmembrane type-1" evidence="5">
    <location>
        <begin position="1"/>
        <end position="67"/>
    </location>
</feature>
<evidence type="ECO:0000259" key="5">
    <source>
        <dbReference type="PROSITE" id="PS50929"/>
    </source>
</evidence>
<dbReference type="AlphaFoldDB" id="A0A5B7GBT3"/>
<evidence type="ECO:0000256" key="2">
    <source>
        <dbReference type="ARBA" id="ARBA00022989"/>
    </source>
</evidence>
<dbReference type="Proteomes" id="UP000324222">
    <property type="component" value="Unassembled WGS sequence"/>
</dbReference>
<organism evidence="6 7">
    <name type="scientific">Portunus trituberculatus</name>
    <name type="common">Swimming crab</name>
    <name type="synonym">Neptunus trituberculatus</name>
    <dbReference type="NCBI Taxonomy" id="210409"/>
    <lineage>
        <taxon>Eukaryota</taxon>
        <taxon>Metazoa</taxon>
        <taxon>Ecdysozoa</taxon>
        <taxon>Arthropoda</taxon>
        <taxon>Crustacea</taxon>
        <taxon>Multicrustacea</taxon>
        <taxon>Malacostraca</taxon>
        <taxon>Eumalacostraca</taxon>
        <taxon>Eucarida</taxon>
        <taxon>Decapoda</taxon>
        <taxon>Pleocyemata</taxon>
        <taxon>Brachyura</taxon>
        <taxon>Eubrachyura</taxon>
        <taxon>Portunoidea</taxon>
        <taxon>Portunidae</taxon>
        <taxon>Portuninae</taxon>
        <taxon>Portunus</taxon>
    </lineage>
</organism>
<dbReference type="InterPro" id="IPR036640">
    <property type="entry name" value="ABC1_TM_sf"/>
</dbReference>
<comment type="caution">
    <text evidence="6">The sequence shown here is derived from an EMBL/GenBank/DDBJ whole genome shotgun (WGS) entry which is preliminary data.</text>
</comment>
<dbReference type="PROSITE" id="PS50929">
    <property type="entry name" value="ABC_TM1F"/>
    <property type="match status" value="1"/>
</dbReference>
<evidence type="ECO:0000256" key="4">
    <source>
        <dbReference type="SAM" id="Phobius"/>
    </source>
</evidence>
<dbReference type="InterPro" id="IPR011527">
    <property type="entry name" value="ABC1_TM_dom"/>
</dbReference>
<dbReference type="GO" id="GO:0016020">
    <property type="term" value="C:membrane"/>
    <property type="evidence" value="ECO:0007669"/>
    <property type="project" value="InterPro"/>
</dbReference>
<dbReference type="Pfam" id="PF00664">
    <property type="entry name" value="ABC_membrane"/>
    <property type="match status" value="1"/>
</dbReference>
<keyword evidence="3 4" id="KW-0472">Membrane</keyword>
<dbReference type="GO" id="GO:0140359">
    <property type="term" value="F:ABC-type transporter activity"/>
    <property type="evidence" value="ECO:0007669"/>
    <property type="project" value="InterPro"/>
</dbReference>
<dbReference type="SUPFAM" id="SSF90123">
    <property type="entry name" value="ABC transporter transmembrane region"/>
    <property type="match status" value="1"/>
</dbReference>
<reference evidence="6 7" key="1">
    <citation type="submission" date="2019-05" db="EMBL/GenBank/DDBJ databases">
        <title>Another draft genome of Portunus trituberculatus and its Hox gene families provides insights of decapod evolution.</title>
        <authorList>
            <person name="Jeong J.-H."/>
            <person name="Song I."/>
            <person name="Kim S."/>
            <person name="Choi T."/>
            <person name="Kim D."/>
            <person name="Ryu S."/>
            <person name="Kim W."/>
        </authorList>
    </citation>
    <scope>NUCLEOTIDE SEQUENCE [LARGE SCALE GENOMIC DNA]</scope>
    <source>
        <tissue evidence="6">Muscle</tissue>
    </source>
</reference>
<gene>
    <name evidence="6" type="primary">ABCC4_0</name>
    <name evidence="6" type="ORF">E2C01_051727</name>
</gene>
<name>A0A5B7GBT3_PORTR</name>
<keyword evidence="2 4" id="KW-1133">Transmembrane helix</keyword>
<evidence type="ECO:0000256" key="1">
    <source>
        <dbReference type="ARBA" id="ARBA00022692"/>
    </source>
</evidence>